<dbReference type="EMBL" id="BAABME010026355">
    <property type="protein sequence ID" value="GAA0173749.1"/>
    <property type="molecule type" value="Genomic_DNA"/>
</dbReference>
<evidence type="ECO:0000256" key="1">
    <source>
        <dbReference type="SAM" id="MobiDB-lite"/>
    </source>
</evidence>
<accession>A0AAV3RBI5</accession>
<feature type="region of interest" description="Disordered" evidence="1">
    <location>
        <begin position="137"/>
        <end position="168"/>
    </location>
</feature>
<feature type="region of interest" description="Disordered" evidence="1">
    <location>
        <begin position="67"/>
        <end position="117"/>
    </location>
</feature>
<dbReference type="Proteomes" id="UP001454036">
    <property type="component" value="Unassembled WGS sequence"/>
</dbReference>
<comment type="caution">
    <text evidence="2">The sequence shown here is derived from an EMBL/GenBank/DDBJ whole genome shotgun (WGS) entry which is preliminary data.</text>
</comment>
<keyword evidence="3" id="KW-1185">Reference proteome</keyword>
<gene>
    <name evidence="2" type="ORF">LIER_41580</name>
</gene>
<evidence type="ECO:0000313" key="2">
    <source>
        <dbReference type="EMBL" id="GAA0173749.1"/>
    </source>
</evidence>
<dbReference type="AlphaFoldDB" id="A0AAV3RBI5"/>
<name>A0AAV3RBI5_LITER</name>
<organism evidence="2 3">
    <name type="scientific">Lithospermum erythrorhizon</name>
    <name type="common">Purple gromwell</name>
    <name type="synonym">Lithospermum officinale var. erythrorhizon</name>
    <dbReference type="NCBI Taxonomy" id="34254"/>
    <lineage>
        <taxon>Eukaryota</taxon>
        <taxon>Viridiplantae</taxon>
        <taxon>Streptophyta</taxon>
        <taxon>Embryophyta</taxon>
        <taxon>Tracheophyta</taxon>
        <taxon>Spermatophyta</taxon>
        <taxon>Magnoliopsida</taxon>
        <taxon>eudicotyledons</taxon>
        <taxon>Gunneridae</taxon>
        <taxon>Pentapetalae</taxon>
        <taxon>asterids</taxon>
        <taxon>lamiids</taxon>
        <taxon>Boraginales</taxon>
        <taxon>Boraginaceae</taxon>
        <taxon>Boraginoideae</taxon>
        <taxon>Lithospermeae</taxon>
        <taxon>Lithospermum</taxon>
    </lineage>
</organism>
<sequence>MIILRASIGIRRGFERDTMVEINGKTMIVGQLTVEGKGEEDDLNGVQPGRTVSVEAEQWHVENTRKSKDTTLLGESSGTHRQGRGKKEHRSGGLLNSITQLSSQRRKMGALGKEGGSTTLTKIDKLMRMEVENIGTTLTMVEEKDRESSSAANERVEVADPNKPQSFQ</sequence>
<feature type="compositionally biased region" description="Basic and acidic residues" evidence="1">
    <location>
        <begin position="141"/>
        <end position="160"/>
    </location>
</feature>
<protein>
    <submittedName>
        <fullName evidence="2">Uncharacterized protein</fullName>
    </submittedName>
</protein>
<proteinExistence type="predicted"/>
<feature type="compositionally biased region" description="Polar residues" evidence="1">
    <location>
        <begin position="94"/>
        <end position="103"/>
    </location>
</feature>
<reference evidence="2 3" key="1">
    <citation type="submission" date="2024-01" db="EMBL/GenBank/DDBJ databases">
        <title>The complete chloroplast genome sequence of Lithospermum erythrorhizon: insights into the phylogenetic relationship among Boraginaceae species and the maternal lineages of purple gromwells.</title>
        <authorList>
            <person name="Okada T."/>
            <person name="Watanabe K."/>
        </authorList>
    </citation>
    <scope>NUCLEOTIDE SEQUENCE [LARGE SCALE GENOMIC DNA]</scope>
</reference>
<evidence type="ECO:0000313" key="3">
    <source>
        <dbReference type="Proteomes" id="UP001454036"/>
    </source>
</evidence>